<keyword evidence="2" id="KW-0472">Membrane</keyword>
<feature type="region of interest" description="Disordered" evidence="3">
    <location>
        <begin position="143"/>
        <end position="163"/>
    </location>
</feature>
<organism evidence="5">
    <name type="scientific">hydrothermal vent metagenome</name>
    <dbReference type="NCBI Taxonomy" id="652676"/>
    <lineage>
        <taxon>unclassified sequences</taxon>
        <taxon>metagenomes</taxon>
        <taxon>ecological metagenomes</taxon>
    </lineage>
</organism>
<gene>
    <name evidence="5" type="ORF">MNBD_ALPHA06-2297</name>
</gene>
<accession>A0A3B0S028</accession>
<reference evidence="5" key="1">
    <citation type="submission" date="2018-06" db="EMBL/GenBank/DDBJ databases">
        <authorList>
            <person name="Zhirakovskaya E."/>
        </authorList>
    </citation>
    <scope>NUCLEOTIDE SEQUENCE</scope>
</reference>
<dbReference type="PROSITE" id="PS51257">
    <property type="entry name" value="PROKAR_LIPOPROTEIN"/>
    <property type="match status" value="1"/>
</dbReference>
<dbReference type="Pfam" id="PF04355">
    <property type="entry name" value="BamE"/>
    <property type="match status" value="1"/>
</dbReference>
<evidence type="ECO:0000256" key="3">
    <source>
        <dbReference type="SAM" id="MobiDB-lite"/>
    </source>
</evidence>
<evidence type="ECO:0000256" key="1">
    <source>
        <dbReference type="ARBA" id="ARBA00022729"/>
    </source>
</evidence>
<protein>
    <submittedName>
        <fullName evidence="5">Outer membrane beta-barrel assembly protein BamE</fullName>
    </submittedName>
</protein>
<feature type="domain" description="Outer membrane protein assembly factor BamE" evidence="4">
    <location>
        <begin position="39"/>
        <end position="103"/>
    </location>
</feature>
<evidence type="ECO:0000256" key="2">
    <source>
        <dbReference type="ARBA" id="ARBA00023136"/>
    </source>
</evidence>
<keyword evidence="1" id="KW-0732">Signal</keyword>
<dbReference type="GO" id="GO:0019867">
    <property type="term" value="C:outer membrane"/>
    <property type="evidence" value="ECO:0007669"/>
    <property type="project" value="InterPro"/>
</dbReference>
<feature type="compositionally biased region" description="Gly residues" evidence="3">
    <location>
        <begin position="154"/>
        <end position="163"/>
    </location>
</feature>
<evidence type="ECO:0000259" key="4">
    <source>
        <dbReference type="Pfam" id="PF04355"/>
    </source>
</evidence>
<sequence length="163" mass="17557">MKTTTKTILLASALVFTASACTPITRSHGFVSAKGSPGDVETGIDNKTTVLTKFGNPSTTAIFEKDTWYYISELREQLGYLRPNVKSRTITSIKFDDTGLVETVDIYTAEDGHLVSLVGRETPTRGRELNVLEQLLGNVGRLPQGTVGSQNLPGGAGGPRRDQ</sequence>
<evidence type="ECO:0000313" key="5">
    <source>
        <dbReference type="EMBL" id="VAV94186.1"/>
    </source>
</evidence>
<dbReference type="AlphaFoldDB" id="A0A3B0S028"/>
<dbReference type="InterPro" id="IPR007450">
    <property type="entry name" value="BamE_dom"/>
</dbReference>
<proteinExistence type="predicted"/>
<dbReference type="EMBL" id="UOEE01000178">
    <property type="protein sequence ID" value="VAV94186.1"/>
    <property type="molecule type" value="Genomic_DNA"/>
</dbReference>
<name>A0A3B0S028_9ZZZZ</name>
<dbReference type="InterPro" id="IPR037873">
    <property type="entry name" value="BamE-like"/>
</dbReference>
<dbReference type="Gene3D" id="3.30.1450.10">
    <property type="match status" value="1"/>
</dbReference>